<dbReference type="Proteomes" id="UP001055102">
    <property type="component" value="Unassembled WGS sequence"/>
</dbReference>
<dbReference type="EMBL" id="BPQR01000054">
    <property type="protein sequence ID" value="GJE07794.1"/>
    <property type="molecule type" value="Genomic_DNA"/>
</dbReference>
<reference evidence="2" key="2">
    <citation type="submission" date="2021-08" db="EMBL/GenBank/DDBJ databases">
        <authorList>
            <person name="Tani A."/>
            <person name="Ola A."/>
            <person name="Ogura Y."/>
            <person name="Katsura K."/>
            <person name="Hayashi T."/>
        </authorList>
    </citation>
    <scope>NUCLEOTIDE SEQUENCE</scope>
    <source>
        <strain evidence="2">LMG 23639</strain>
    </source>
</reference>
<dbReference type="SUPFAM" id="SSF54909">
    <property type="entry name" value="Dimeric alpha+beta barrel"/>
    <property type="match status" value="1"/>
</dbReference>
<dbReference type="Gene3D" id="3.30.70.100">
    <property type="match status" value="1"/>
</dbReference>
<reference evidence="2" key="1">
    <citation type="journal article" date="2021" name="Front. Microbiol.">
        <title>Comprehensive Comparative Genomics and Phenotyping of Methylobacterium Species.</title>
        <authorList>
            <person name="Alessa O."/>
            <person name="Ogura Y."/>
            <person name="Fujitani Y."/>
            <person name="Takami H."/>
            <person name="Hayashi T."/>
            <person name="Sahin N."/>
            <person name="Tani A."/>
        </authorList>
    </citation>
    <scope>NUCLEOTIDE SEQUENCE</scope>
    <source>
        <strain evidence="2">LMG 23639</strain>
    </source>
</reference>
<sequence length="110" mass="11840">MVLISVMYPASGSSRFDMDYYLGHHMPLVRERWSPLGLHEARIVRGVSTPDGAAPPVQVMALLTFDSADAFARAVAAHGAEIFADIPKFTDAQAAVQINDFPEDAGARPA</sequence>
<evidence type="ECO:0000313" key="3">
    <source>
        <dbReference type="Proteomes" id="UP001055102"/>
    </source>
</evidence>
<organism evidence="2 3">
    <name type="scientific">Methylobacterium jeotgali</name>
    <dbReference type="NCBI Taxonomy" id="381630"/>
    <lineage>
        <taxon>Bacteria</taxon>
        <taxon>Pseudomonadati</taxon>
        <taxon>Pseudomonadota</taxon>
        <taxon>Alphaproteobacteria</taxon>
        <taxon>Hyphomicrobiales</taxon>
        <taxon>Methylobacteriaceae</taxon>
        <taxon>Methylobacterium</taxon>
    </lineage>
</organism>
<name>A0ABQ4T196_9HYPH</name>
<dbReference type="InterPro" id="IPR009799">
    <property type="entry name" value="EthD_dom"/>
</dbReference>
<dbReference type="Pfam" id="PF07110">
    <property type="entry name" value="EthD"/>
    <property type="match status" value="1"/>
</dbReference>
<dbReference type="RefSeq" id="WP_238277143.1">
    <property type="nucleotide sequence ID" value="NZ_BPQR01000054.1"/>
</dbReference>
<dbReference type="PANTHER" id="PTHR40260:SF2">
    <property type="entry name" value="BLR8190 PROTEIN"/>
    <property type="match status" value="1"/>
</dbReference>
<proteinExistence type="predicted"/>
<feature type="domain" description="EthD" evidence="1">
    <location>
        <begin position="18"/>
        <end position="92"/>
    </location>
</feature>
<dbReference type="PANTHER" id="PTHR40260">
    <property type="entry name" value="BLR8190 PROTEIN"/>
    <property type="match status" value="1"/>
</dbReference>
<protein>
    <recommendedName>
        <fullName evidence="1">EthD domain-containing protein</fullName>
    </recommendedName>
</protein>
<keyword evidence="3" id="KW-1185">Reference proteome</keyword>
<dbReference type="InterPro" id="IPR011008">
    <property type="entry name" value="Dimeric_a/b-barrel"/>
</dbReference>
<evidence type="ECO:0000259" key="1">
    <source>
        <dbReference type="Pfam" id="PF07110"/>
    </source>
</evidence>
<comment type="caution">
    <text evidence="2">The sequence shown here is derived from an EMBL/GenBank/DDBJ whole genome shotgun (WGS) entry which is preliminary data.</text>
</comment>
<dbReference type="NCBIfam" id="TIGR02118">
    <property type="entry name" value="EthD family reductase"/>
    <property type="match status" value="1"/>
</dbReference>
<accession>A0ABQ4T196</accession>
<evidence type="ECO:0000313" key="2">
    <source>
        <dbReference type="EMBL" id="GJE07794.1"/>
    </source>
</evidence>
<gene>
    <name evidence="2" type="ORF">AOPFMNJM_3124</name>
</gene>